<dbReference type="HOGENOM" id="CLU_030130_6_1_9"/>
<dbReference type="SUPFAM" id="SSF56317">
    <property type="entry name" value="Carbon-nitrogen hydrolase"/>
    <property type="match status" value="1"/>
</dbReference>
<organism evidence="3 4">
    <name type="scientific">Clostridium kluyveri (strain ATCC 8527 / DSM 555 / NBRC 12016 / NCIMB 10680 / K1)</name>
    <dbReference type="NCBI Taxonomy" id="431943"/>
    <lineage>
        <taxon>Bacteria</taxon>
        <taxon>Bacillati</taxon>
        <taxon>Bacillota</taxon>
        <taxon>Clostridia</taxon>
        <taxon>Eubacteriales</taxon>
        <taxon>Clostridiaceae</taxon>
        <taxon>Clostridium</taxon>
    </lineage>
</organism>
<evidence type="ECO:0000256" key="1">
    <source>
        <dbReference type="ARBA" id="ARBA00008129"/>
    </source>
</evidence>
<dbReference type="PROSITE" id="PS50263">
    <property type="entry name" value="CN_HYDROLASE"/>
    <property type="match status" value="1"/>
</dbReference>
<keyword evidence="4" id="KW-1185">Reference proteome</keyword>
<dbReference type="eggNOG" id="COG0388">
    <property type="taxonomic scope" value="Bacteria"/>
</dbReference>
<dbReference type="SMR" id="A5MYU1"/>
<dbReference type="PANTHER" id="PTHR46044">
    <property type="entry name" value="NITRILASE"/>
    <property type="match status" value="1"/>
</dbReference>
<keyword evidence="3" id="KW-0378">Hydrolase</keyword>
<dbReference type="InterPro" id="IPR003010">
    <property type="entry name" value="C-N_Hydrolase"/>
</dbReference>
<dbReference type="EC" id="3.5.5.1" evidence="3"/>
<dbReference type="Pfam" id="PF00795">
    <property type="entry name" value="CN_hydrolase"/>
    <property type="match status" value="1"/>
</dbReference>
<dbReference type="STRING" id="431943.CKL_2025"/>
<sequence length="318" mass="35788">MLNYYRSDIMAKNSIKSVRVAAVQTSPVIMNLDDTVEKTLTLIKKAGEMEASIVVFPEAFISAYPRGLSFGFVVGSRTMEGRKDWQRYYESSVAVPGDITDILGKAAQEADVYLSIGVVEKDSREINRTLYCTNLFFGPDGKLLGKHRKLKPTGTERCVWGEGDGSTLTVIDTPYGKMGSLICWENYMPLARAALYAKGVTIYVAPTADSREEWQCTMRHIALEGRCFVIGCNQYVEKSMYPTDLNYYYELQSQPEIMCPGGSCIVDPFGQYVIEPVYNKEDILVADLDLDKIVQSRIDFDVFGHYSRPDVFELIVHE</sequence>
<proteinExistence type="inferred from homology"/>
<protein>
    <submittedName>
        <fullName evidence="3">Predicted nitrilase</fullName>
        <ecNumber evidence="3">3.5.5.1</ecNumber>
    </submittedName>
</protein>
<dbReference type="EMBL" id="CP000673">
    <property type="protein sequence ID" value="EDK34037.1"/>
    <property type="molecule type" value="Genomic_DNA"/>
</dbReference>
<feature type="domain" description="CN hydrolase" evidence="2">
    <location>
        <begin position="18"/>
        <end position="290"/>
    </location>
</feature>
<dbReference type="AlphaFoldDB" id="A5MYU1"/>
<reference evidence="3 4" key="1">
    <citation type="journal article" date="2008" name="Proc. Natl. Acad. Sci. U.S.A.">
        <title>The genome of Clostridium kluyveri, a strict anaerobe with unique metabolic features.</title>
        <authorList>
            <person name="Seedorf H."/>
            <person name="Fricke W.F."/>
            <person name="Veith B."/>
            <person name="Brueggemann H."/>
            <person name="Liesegang H."/>
            <person name="Strittmatter A."/>
            <person name="Miethke M."/>
            <person name="Buckel W."/>
            <person name="Hinderberger J."/>
            <person name="Li F."/>
            <person name="Hagemeier C."/>
            <person name="Thauer R.K."/>
            <person name="Gottschalk G."/>
        </authorList>
    </citation>
    <scope>NUCLEOTIDE SEQUENCE [LARGE SCALE GENOMIC DNA]</scope>
    <source>
        <strain evidence="4">ATCC 8527 / DSM 555 / NCIMB 10680</strain>
    </source>
</reference>
<dbReference type="Gene3D" id="3.60.110.10">
    <property type="entry name" value="Carbon-nitrogen hydrolase"/>
    <property type="match status" value="1"/>
</dbReference>
<gene>
    <name evidence="3" type="ordered locus">CKL_2025</name>
</gene>
<accession>A5MYU1</accession>
<evidence type="ECO:0000313" key="3">
    <source>
        <dbReference type="EMBL" id="EDK34037.1"/>
    </source>
</evidence>
<name>A5MYU1_CLOK5</name>
<dbReference type="InterPro" id="IPR036526">
    <property type="entry name" value="C-N_Hydrolase_sf"/>
</dbReference>
<dbReference type="PANTHER" id="PTHR46044:SF1">
    <property type="entry name" value="CN HYDROLASE DOMAIN-CONTAINING PROTEIN"/>
    <property type="match status" value="1"/>
</dbReference>
<dbReference type="KEGG" id="ckl:CKL_2025"/>
<comment type="similarity">
    <text evidence="1">Belongs to the carbon-nitrogen hydrolase superfamily. Nitrilase family.</text>
</comment>
<dbReference type="Proteomes" id="UP000002411">
    <property type="component" value="Chromosome"/>
</dbReference>
<dbReference type="InterPro" id="IPR044149">
    <property type="entry name" value="Nitrilases_CHs"/>
</dbReference>
<evidence type="ECO:0000313" key="4">
    <source>
        <dbReference type="Proteomes" id="UP000002411"/>
    </source>
</evidence>
<evidence type="ECO:0000259" key="2">
    <source>
        <dbReference type="PROSITE" id="PS50263"/>
    </source>
</evidence>
<dbReference type="GO" id="GO:0000257">
    <property type="term" value="F:nitrilase activity"/>
    <property type="evidence" value="ECO:0007669"/>
    <property type="project" value="UniProtKB-EC"/>
</dbReference>
<dbReference type="CDD" id="cd07564">
    <property type="entry name" value="nitrilases_CHs"/>
    <property type="match status" value="1"/>
</dbReference>